<sequence length="66" mass="7723">MYHPPTLGFSCLTFFYNLSNDTSLASRHPMFLVPRSRKIFLIQESSKESPQLQISLRKESFNIVWS</sequence>
<reference evidence="1" key="1">
    <citation type="submission" date="2015-10" db="EMBL/GenBank/DDBJ databases">
        <title>EvidentialGene: Evidence-directed Construction of Complete mRNA Transcriptomes without Genomes.</title>
        <authorList>
            <person name="Gilbert D.G."/>
        </authorList>
    </citation>
    <scope>NUCLEOTIDE SEQUENCE</scope>
</reference>
<evidence type="ECO:0000313" key="1">
    <source>
        <dbReference type="EMBL" id="JAN50047.1"/>
    </source>
</evidence>
<name>A0A0P6FQ82_9CRUS</name>
<organism evidence="1">
    <name type="scientific">Daphnia magna</name>
    <dbReference type="NCBI Taxonomy" id="35525"/>
    <lineage>
        <taxon>Eukaryota</taxon>
        <taxon>Metazoa</taxon>
        <taxon>Ecdysozoa</taxon>
        <taxon>Arthropoda</taxon>
        <taxon>Crustacea</taxon>
        <taxon>Branchiopoda</taxon>
        <taxon>Diplostraca</taxon>
        <taxon>Cladocera</taxon>
        <taxon>Anomopoda</taxon>
        <taxon>Daphniidae</taxon>
        <taxon>Daphnia</taxon>
    </lineage>
</organism>
<dbReference type="EMBL" id="GDIQ01044690">
    <property type="protein sequence ID" value="JAN50047.1"/>
    <property type="molecule type" value="Transcribed_RNA"/>
</dbReference>
<accession>A0A0P6FQ82</accession>
<proteinExistence type="predicted"/>
<protein>
    <submittedName>
        <fullName evidence="1">Uncharacterized protein</fullName>
    </submittedName>
</protein>
<dbReference type="AlphaFoldDB" id="A0A0P6FQ82"/>